<sequence>MYCASELPPLSGNSLRFVISNIRTLEMVSLIFSSVIHSNADRTSTVNVKAGRRHPTSSKFRTSGMAKFAKYKNYSTDSGMGFTDSDLDNSASDVFSPTCLDAGVKQAPIIDVSNGNDSVATATDSVTVKSAGSGYNVAPTVSVTNTKSLTNTRMPSFTLTVNDSNPKSTSSHLTKSRSADDYNPNSSMYLNDQYTTGRPRSTSDVRHTRSNLRVFQLTYHGNITLDKRVTQAMIPWIIAEKKRHNKDKVSLLLQISEKGLLGISDEKGSMLFEHRLHNVFKFTAGYNTLFAYQWKLDEDTPSSKLFILEAKQKQDIGRIQDTIKNATRNALQLDSGRYHSAHQVGRAALEDLKDNNCTMFEVLYCGRVTVSHKSAPPSLIDDAIEKFKAHEQEVQKKSLESAKKHYSCEDQLDRISSDSKECQTTQFHSLDGLDTSGSPSSNSGSVNSVLTSDSDKEWELLPQERERAGSGASVNSRTSVNSDGPRSTRPTLRRQDTFLKLVTSRETSHNRTMVFQIGKSALTLISTDKKSFALTKKFTEISFCSQGIKNPEYFGFICREADINSTIFKCYVFKVQDEATVDTVMATLRQAFSAALQENKCSAICETCPMHIYHKLCLEVKDMTPEKALNVMRKVVETLEEKQKSSLAAFLRLERPDDQQCQNELIMTYLRSMYEQQQAIHSHEAKPLPFENVNESVQNTQPPTKIETSAPEGAFKKAKKSLASSFENLLSRKQSKAKLVQSRKEGNPWDDLPEQEELTPEPLQRRRSKTLGDCPSPLSPMSPPPTANAVPLSPISFTTPQTKHPVKKRKSLPPPPLKRTMSVDMGGGSPFPVTPSTRDKRRMSFRQAIFQRVVTPMSEKKKLITDISEESDVFEVEENQSNAETNQYGSEDDNTGQFQRRDAVRALWKRAIKEQILLIRMERENTKLQVSFLVFTYTRYRAGEVWKFLRSHMERRQASMLQPCPEYEHYSDLIKHLTTHQHAILIDLGRTYPKHPYFCHPLGRGQLSLFNILKGYSLLDADVGYCQGLSFVAGFLLMHMEEQEAFDMLVFMMYGLGCRRQYKPDMVALQIQMYQLSRLLHDFHRELHDHLEANDVDMLFAQGLEAIFKVALNILGNHSKRLLECENFEELIEYIKDKIPNMTYIELEKIISQSYNLDISKELQAFEVEYHVIQEEMLHSPVLMRSGSTEQEQLESANRNLRRHNEELLEQLQTARNTINSQERTIHNLQEKEVQQKRELEKLYSERSTFCATLNKLLELIPQDALTTSGIDVPNINLLTRVKSTCSNSIPATLLFPQCRTDFTEMEITAVRDFQKFFREKSLYNFVQSIQGIKKYLMIFSILCGGCGARRHGHTLLKYVVDQ</sequence>
<evidence type="ECO:0000259" key="5">
    <source>
        <dbReference type="PROSITE" id="PS50086"/>
    </source>
</evidence>
<dbReference type="EMBL" id="MRZV01000173">
    <property type="protein sequence ID" value="PIK56510.1"/>
    <property type="molecule type" value="Genomic_DNA"/>
</dbReference>
<feature type="region of interest" description="Disordered" evidence="4">
    <location>
        <begin position="429"/>
        <end position="495"/>
    </location>
</feature>
<feature type="compositionally biased region" description="Polar residues" evidence="4">
    <location>
        <begin position="472"/>
        <end position="490"/>
    </location>
</feature>
<dbReference type="SMART" id="SM00462">
    <property type="entry name" value="PTB"/>
    <property type="match status" value="1"/>
</dbReference>
<dbReference type="Proteomes" id="UP000230750">
    <property type="component" value="Unassembled WGS sequence"/>
</dbReference>
<feature type="coiled-coil region" evidence="3">
    <location>
        <begin position="1187"/>
        <end position="1246"/>
    </location>
</feature>
<dbReference type="InterPro" id="IPR021785">
    <property type="entry name" value="DUF3350"/>
</dbReference>
<dbReference type="InterPro" id="IPR006020">
    <property type="entry name" value="PTB/PI_dom"/>
</dbReference>
<organism evidence="6 7">
    <name type="scientific">Stichopus japonicus</name>
    <name type="common">Sea cucumber</name>
    <dbReference type="NCBI Taxonomy" id="307972"/>
    <lineage>
        <taxon>Eukaryota</taxon>
        <taxon>Metazoa</taxon>
        <taxon>Echinodermata</taxon>
        <taxon>Eleutherozoa</taxon>
        <taxon>Echinozoa</taxon>
        <taxon>Holothuroidea</taxon>
        <taxon>Aspidochirotacea</taxon>
        <taxon>Aspidochirotida</taxon>
        <taxon>Stichopodidae</taxon>
        <taxon>Apostichopus</taxon>
    </lineage>
</organism>
<dbReference type="Gene3D" id="1.10.472.80">
    <property type="entry name" value="Ypt/Rab-GAP domain of gyp1p, domain 3"/>
    <property type="match status" value="2"/>
</dbReference>
<dbReference type="PANTHER" id="PTHR47219">
    <property type="entry name" value="RAB GTPASE-ACTIVATING PROTEIN 1-LIKE"/>
    <property type="match status" value="1"/>
</dbReference>
<dbReference type="OrthoDB" id="295078at2759"/>
<feature type="compositionally biased region" description="Basic and acidic residues" evidence="4">
    <location>
        <begin position="453"/>
        <end position="468"/>
    </location>
</feature>
<dbReference type="InterPro" id="IPR035969">
    <property type="entry name" value="Rab-GAP_TBC_sf"/>
</dbReference>
<reference evidence="6 7" key="1">
    <citation type="journal article" date="2017" name="PLoS Biol.">
        <title>The sea cucumber genome provides insights into morphological evolution and visceral regeneration.</title>
        <authorList>
            <person name="Zhang X."/>
            <person name="Sun L."/>
            <person name="Yuan J."/>
            <person name="Sun Y."/>
            <person name="Gao Y."/>
            <person name="Zhang L."/>
            <person name="Li S."/>
            <person name="Dai H."/>
            <person name="Hamel J.F."/>
            <person name="Liu C."/>
            <person name="Yu Y."/>
            <person name="Liu S."/>
            <person name="Lin W."/>
            <person name="Guo K."/>
            <person name="Jin S."/>
            <person name="Xu P."/>
            <person name="Storey K.B."/>
            <person name="Huan P."/>
            <person name="Zhang T."/>
            <person name="Zhou Y."/>
            <person name="Zhang J."/>
            <person name="Lin C."/>
            <person name="Li X."/>
            <person name="Xing L."/>
            <person name="Huo D."/>
            <person name="Sun M."/>
            <person name="Wang L."/>
            <person name="Mercier A."/>
            <person name="Li F."/>
            <person name="Yang H."/>
            <person name="Xiang J."/>
        </authorList>
    </citation>
    <scope>NUCLEOTIDE SEQUENCE [LARGE SCALE GENOMIC DNA]</scope>
    <source>
        <strain evidence="6">Shaxun</strain>
        <tissue evidence="6">Muscle</tissue>
    </source>
</reference>
<dbReference type="STRING" id="307972.A0A2G8L8P3"/>
<dbReference type="PANTHER" id="PTHR47219:SF16">
    <property type="entry name" value="GTPASE ACTIVATING PROTEIN"/>
    <property type="match status" value="1"/>
</dbReference>
<dbReference type="SUPFAM" id="SSF50729">
    <property type="entry name" value="PH domain-like"/>
    <property type="match status" value="2"/>
</dbReference>
<keyword evidence="7" id="KW-1185">Reference proteome</keyword>
<evidence type="ECO:0000256" key="1">
    <source>
        <dbReference type="ARBA" id="ARBA00022468"/>
    </source>
</evidence>
<feature type="domain" description="Rab-GAP TBC" evidence="5">
    <location>
        <begin position="936"/>
        <end position="1139"/>
    </location>
</feature>
<proteinExistence type="predicted"/>
<dbReference type="SMART" id="SM00164">
    <property type="entry name" value="TBC"/>
    <property type="match status" value="1"/>
</dbReference>
<dbReference type="Pfam" id="PF00640">
    <property type="entry name" value="PID"/>
    <property type="match status" value="1"/>
</dbReference>
<feature type="compositionally biased region" description="Polar residues" evidence="4">
    <location>
        <begin position="183"/>
        <end position="200"/>
    </location>
</feature>
<feature type="compositionally biased region" description="Pro residues" evidence="4">
    <location>
        <begin position="777"/>
        <end position="786"/>
    </location>
</feature>
<dbReference type="SUPFAM" id="SSF47923">
    <property type="entry name" value="Ypt/Rab-GAP domain of gyp1p"/>
    <property type="match status" value="2"/>
</dbReference>
<dbReference type="Gene3D" id="1.10.8.270">
    <property type="entry name" value="putative rabgap domain of human tbc1 domain family member 14 like domains"/>
    <property type="match status" value="1"/>
</dbReference>
<keyword evidence="2" id="KW-0597">Phosphoprotein</keyword>
<dbReference type="Pfam" id="PF00566">
    <property type="entry name" value="RabGAP-TBC"/>
    <property type="match status" value="1"/>
</dbReference>
<comment type="caution">
    <text evidence="6">The sequence shown here is derived from an EMBL/GenBank/DDBJ whole genome shotgun (WGS) entry which is preliminary data.</text>
</comment>
<accession>A0A2G8L8P3</accession>
<feature type="region of interest" description="Disordered" evidence="4">
    <location>
        <begin position="156"/>
        <end position="207"/>
    </location>
</feature>
<dbReference type="CDD" id="cd01269">
    <property type="entry name" value="PTB_TBC1D1_like"/>
    <property type="match status" value="1"/>
</dbReference>
<evidence type="ECO:0000256" key="3">
    <source>
        <dbReference type="SAM" id="Coils"/>
    </source>
</evidence>
<dbReference type="PROSITE" id="PS50086">
    <property type="entry name" value="TBC_RABGAP"/>
    <property type="match status" value="1"/>
</dbReference>
<feature type="region of interest" description="Disordered" evidence="4">
    <location>
        <begin position="694"/>
        <end position="719"/>
    </location>
</feature>
<keyword evidence="3" id="KW-0175">Coiled coil</keyword>
<evidence type="ECO:0000313" key="7">
    <source>
        <dbReference type="Proteomes" id="UP000230750"/>
    </source>
</evidence>
<dbReference type="Pfam" id="PF11830">
    <property type="entry name" value="DUF3350"/>
    <property type="match status" value="1"/>
</dbReference>
<protein>
    <submittedName>
        <fullName evidence="6">Putative TBC1 domain family member 4-like</fullName>
    </submittedName>
</protein>
<dbReference type="FunFam" id="1.10.8.270:FF:000001">
    <property type="entry name" value="TBC1 domain family member 1"/>
    <property type="match status" value="1"/>
</dbReference>
<name>A0A2G8L8P3_STIJA</name>
<feature type="compositionally biased region" description="Low complexity" evidence="4">
    <location>
        <begin position="435"/>
        <end position="452"/>
    </location>
</feature>
<dbReference type="InterPro" id="IPR000195">
    <property type="entry name" value="Rab-GAP-TBC_dom"/>
</dbReference>
<evidence type="ECO:0000256" key="2">
    <source>
        <dbReference type="ARBA" id="ARBA00022553"/>
    </source>
</evidence>
<feature type="compositionally biased region" description="Polar residues" evidence="4">
    <location>
        <begin position="694"/>
        <end position="707"/>
    </location>
</feature>
<dbReference type="GO" id="GO:0005096">
    <property type="term" value="F:GTPase activator activity"/>
    <property type="evidence" value="ECO:0007669"/>
    <property type="project" value="UniProtKB-KW"/>
</dbReference>
<evidence type="ECO:0000256" key="4">
    <source>
        <dbReference type="SAM" id="MobiDB-lite"/>
    </source>
</evidence>
<evidence type="ECO:0000313" key="6">
    <source>
        <dbReference type="EMBL" id="PIK56510.1"/>
    </source>
</evidence>
<keyword evidence="1" id="KW-0343">GTPase activation</keyword>
<dbReference type="InterPro" id="IPR011993">
    <property type="entry name" value="PH-like_dom_sf"/>
</dbReference>
<feature type="region of interest" description="Disordered" evidence="4">
    <location>
        <begin position="732"/>
        <end position="838"/>
    </location>
</feature>
<feature type="compositionally biased region" description="Polar residues" evidence="4">
    <location>
        <begin position="156"/>
        <end position="173"/>
    </location>
</feature>
<dbReference type="Gene3D" id="2.30.29.30">
    <property type="entry name" value="Pleckstrin-homology domain (PH domain)/Phosphotyrosine-binding domain (PTB)"/>
    <property type="match status" value="2"/>
</dbReference>
<gene>
    <name evidence="6" type="ORF">BSL78_06579</name>
</gene>
<dbReference type="InterPro" id="IPR050302">
    <property type="entry name" value="Rab_GAP_TBC_domain"/>
</dbReference>